<feature type="active site" description="Proton acceptor; for ring-opening step" evidence="3">
    <location>
        <position position="138"/>
    </location>
</feature>
<evidence type="ECO:0000256" key="3">
    <source>
        <dbReference type="HAMAP-Rule" id="MF_01241"/>
    </source>
</evidence>
<evidence type="ECO:0000259" key="4">
    <source>
        <dbReference type="Pfam" id="PF01182"/>
    </source>
</evidence>
<dbReference type="InterPro" id="IPR018321">
    <property type="entry name" value="Glucosamine6P_isomerase_CS"/>
</dbReference>
<sequence length="247" mass="26611">MDVIIAREINQIAQTIADEIEQLLRDKPTAVLGLATGSSPLAVYDELARRYEAGRISFANARAFMLDEYVGLPADHPERYFNVIMRDFVSKVDFAADAVRGPDGLTDDPQAAAIEYDKAIAAAGGIDLQILGVGSNGHIAFNEPGSAKDSRTRMLGLTAQTRRDNSRFFDNVVDAVPTHCVSQGLGTILEARRIYLIALGKAKAAAIHQLVEGQVSVDWPVTLLHEHSKVSVLLDDEAASLLSATVA</sequence>
<dbReference type="UniPathway" id="UPA00629">
    <property type="reaction ID" value="UER00684"/>
</dbReference>
<reference evidence="5 6" key="1">
    <citation type="submission" date="2019-09" db="EMBL/GenBank/DDBJ databases">
        <title>Phylogeny of genus Pseudoclavibacter and closely related genus.</title>
        <authorList>
            <person name="Li Y."/>
        </authorList>
    </citation>
    <scope>NUCLEOTIDE SEQUENCE [LARGE SCALE GENOMIC DNA]</scope>
    <source>
        <strain evidence="5 6">KCTC 13959</strain>
    </source>
</reference>
<feature type="active site" description="Proton acceptor; for enolization step" evidence="3">
    <location>
        <position position="67"/>
    </location>
</feature>
<dbReference type="PROSITE" id="PS01161">
    <property type="entry name" value="GLC_GALNAC_ISOMERASE"/>
    <property type="match status" value="1"/>
</dbReference>
<comment type="caution">
    <text evidence="3">Lacks conserved residue(s) required for the propagation of feature annotation.</text>
</comment>
<dbReference type="GO" id="GO:0006043">
    <property type="term" value="P:glucosamine catabolic process"/>
    <property type="evidence" value="ECO:0007669"/>
    <property type="project" value="TreeGrafter"/>
</dbReference>
<dbReference type="SUPFAM" id="SSF100950">
    <property type="entry name" value="NagB/RpiA/CoA transferase-like"/>
    <property type="match status" value="1"/>
</dbReference>
<dbReference type="GO" id="GO:0019262">
    <property type="term" value="P:N-acetylneuraminate catabolic process"/>
    <property type="evidence" value="ECO:0007669"/>
    <property type="project" value="UniProtKB-UniRule"/>
</dbReference>
<dbReference type="EC" id="3.5.99.6" evidence="3"/>
<dbReference type="GO" id="GO:0005975">
    <property type="term" value="P:carbohydrate metabolic process"/>
    <property type="evidence" value="ECO:0007669"/>
    <property type="project" value="InterPro"/>
</dbReference>
<dbReference type="InterPro" id="IPR006148">
    <property type="entry name" value="Glc/Gal-6P_isomerase"/>
</dbReference>
<evidence type="ECO:0000256" key="2">
    <source>
        <dbReference type="ARBA" id="ARBA00023277"/>
    </source>
</evidence>
<dbReference type="Pfam" id="PF01182">
    <property type="entry name" value="Glucosamine_iso"/>
    <property type="match status" value="1"/>
</dbReference>
<dbReference type="Proteomes" id="UP000433493">
    <property type="component" value="Unassembled WGS sequence"/>
</dbReference>
<dbReference type="OrthoDB" id="9791139at2"/>
<name>A0A7J5BAB9_9MICO</name>
<dbReference type="PANTHER" id="PTHR11280">
    <property type="entry name" value="GLUCOSAMINE-6-PHOSPHATE ISOMERASE"/>
    <property type="match status" value="1"/>
</dbReference>
<dbReference type="AlphaFoldDB" id="A0A7J5BAB9"/>
<feature type="active site" description="For ring-opening step" evidence="3">
    <location>
        <position position="143"/>
    </location>
</feature>
<dbReference type="EMBL" id="WBKB01000005">
    <property type="protein sequence ID" value="KAB1642709.1"/>
    <property type="molecule type" value="Genomic_DNA"/>
</dbReference>
<comment type="function">
    <text evidence="3">Catalyzes the reversible isomerization-deamination of glucosamine 6-phosphate (GlcN6P) to form fructose 6-phosphate (Fru6P) and ammonium ion.</text>
</comment>
<dbReference type="Gene3D" id="3.40.50.1360">
    <property type="match status" value="1"/>
</dbReference>
<keyword evidence="6" id="KW-1185">Reference proteome</keyword>
<comment type="catalytic activity">
    <reaction evidence="3">
        <text>alpha-D-glucosamine 6-phosphate + H2O = beta-D-fructose 6-phosphate + NH4(+)</text>
        <dbReference type="Rhea" id="RHEA:12172"/>
        <dbReference type="ChEBI" id="CHEBI:15377"/>
        <dbReference type="ChEBI" id="CHEBI:28938"/>
        <dbReference type="ChEBI" id="CHEBI:57634"/>
        <dbReference type="ChEBI" id="CHEBI:75989"/>
        <dbReference type="EC" id="3.5.99.6"/>
    </reaction>
</comment>
<dbReference type="PANTHER" id="PTHR11280:SF5">
    <property type="entry name" value="GLUCOSAMINE-6-PHOSPHATE ISOMERASE"/>
    <property type="match status" value="1"/>
</dbReference>
<dbReference type="GO" id="GO:0042802">
    <property type="term" value="F:identical protein binding"/>
    <property type="evidence" value="ECO:0007669"/>
    <property type="project" value="TreeGrafter"/>
</dbReference>
<keyword evidence="2 3" id="KW-0119">Carbohydrate metabolism</keyword>
<dbReference type="RefSeq" id="WP_158052511.1">
    <property type="nucleotide sequence ID" value="NZ_WBKB01000005.1"/>
</dbReference>
<dbReference type="HAMAP" id="MF_01241">
    <property type="entry name" value="GlcN6P_deamin"/>
    <property type="match status" value="1"/>
</dbReference>
<dbReference type="GO" id="GO:0005737">
    <property type="term" value="C:cytoplasm"/>
    <property type="evidence" value="ECO:0007669"/>
    <property type="project" value="TreeGrafter"/>
</dbReference>
<organism evidence="5 6">
    <name type="scientific">Gulosibacter chungangensis</name>
    <dbReference type="NCBI Taxonomy" id="979746"/>
    <lineage>
        <taxon>Bacteria</taxon>
        <taxon>Bacillati</taxon>
        <taxon>Actinomycetota</taxon>
        <taxon>Actinomycetes</taxon>
        <taxon>Micrococcales</taxon>
        <taxon>Microbacteriaceae</taxon>
        <taxon>Gulosibacter</taxon>
    </lineage>
</organism>
<keyword evidence="1 3" id="KW-0378">Hydrolase</keyword>
<dbReference type="NCBIfam" id="TIGR00502">
    <property type="entry name" value="nagB"/>
    <property type="match status" value="1"/>
</dbReference>
<protein>
    <recommendedName>
        <fullName evidence="3">Glucosamine-6-phosphate deaminase</fullName>
        <ecNumber evidence="3">3.5.99.6</ecNumber>
    </recommendedName>
    <alternativeName>
        <fullName evidence="3">GlcN6P deaminase</fullName>
        <shortName evidence="3">GNPDA</shortName>
    </alternativeName>
    <alternativeName>
        <fullName evidence="3">Glucosamine-6-phosphate isomerase</fullName>
    </alternativeName>
</protein>
<dbReference type="InterPro" id="IPR004547">
    <property type="entry name" value="Glucosamine6P_isomerase"/>
</dbReference>
<dbReference type="GO" id="GO:0004342">
    <property type="term" value="F:glucosamine-6-phosphate deaminase activity"/>
    <property type="evidence" value="ECO:0007669"/>
    <property type="project" value="UniProtKB-UniRule"/>
</dbReference>
<dbReference type="CDD" id="cd01399">
    <property type="entry name" value="GlcN6P_deaminase"/>
    <property type="match status" value="1"/>
</dbReference>
<comment type="pathway">
    <text evidence="3">Amino-sugar metabolism; N-acetylneuraminate degradation; D-fructose 6-phosphate from N-acetylneuraminate: step 5/5.</text>
</comment>
<comment type="similarity">
    <text evidence="3">Belongs to the glucosamine/galactosamine-6-phosphate isomerase family. NagB subfamily.</text>
</comment>
<proteinExistence type="inferred from homology"/>
<evidence type="ECO:0000256" key="1">
    <source>
        <dbReference type="ARBA" id="ARBA00022801"/>
    </source>
</evidence>
<evidence type="ECO:0000313" key="6">
    <source>
        <dbReference type="Proteomes" id="UP000433493"/>
    </source>
</evidence>
<accession>A0A7J5BAB9</accession>
<comment type="caution">
    <text evidence="5">The sequence shown here is derived from an EMBL/GenBank/DDBJ whole genome shotgun (WGS) entry which is preliminary data.</text>
</comment>
<dbReference type="InterPro" id="IPR037171">
    <property type="entry name" value="NagB/RpiA_transferase-like"/>
</dbReference>
<dbReference type="GO" id="GO:0006046">
    <property type="term" value="P:N-acetylglucosamine catabolic process"/>
    <property type="evidence" value="ECO:0007669"/>
    <property type="project" value="UniProtKB-UniRule"/>
</dbReference>
<gene>
    <name evidence="3 5" type="primary">nagB</name>
    <name evidence="5" type="ORF">F8O05_09625</name>
</gene>
<feature type="active site" description="For ring-opening step" evidence="3">
    <location>
        <position position="136"/>
    </location>
</feature>
<feature type="domain" description="Glucosamine/galactosamine-6-phosphate isomerase" evidence="4">
    <location>
        <begin position="9"/>
        <end position="228"/>
    </location>
</feature>
<evidence type="ECO:0000313" key="5">
    <source>
        <dbReference type="EMBL" id="KAB1642709.1"/>
    </source>
</evidence>